<dbReference type="EMBL" id="FNXY01000002">
    <property type="protein sequence ID" value="SEI54875.1"/>
    <property type="molecule type" value="Genomic_DNA"/>
</dbReference>
<evidence type="ECO:0000256" key="4">
    <source>
        <dbReference type="PIRSR" id="PIRSR610972-3"/>
    </source>
</evidence>
<evidence type="ECO:0000256" key="3">
    <source>
        <dbReference type="PIRSR" id="PIRSR610972-2"/>
    </source>
</evidence>
<dbReference type="Proteomes" id="UP000199532">
    <property type="component" value="Unassembled WGS sequence"/>
</dbReference>
<dbReference type="Pfam" id="PF00702">
    <property type="entry name" value="Hydrolase"/>
    <property type="match status" value="1"/>
</dbReference>
<name>A0A1H6RTL8_9BACT</name>
<feature type="binding site" evidence="3">
    <location>
        <position position="164"/>
    </location>
    <ligand>
        <name>substrate</name>
    </ligand>
</feature>
<keyword evidence="7" id="KW-1185">Reference proteome</keyword>
<dbReference type="InterPro" id="IPR006439">
    <property type="entry name" value="HAD-SF_hydro_IA"/>
</dbReference>
<organism evidence="6 7">
    <name type="scientific">Dyadobacter koreensis</name>
    <dbReference type="NCBI Taxonomy" id="408657"/>
    <lineage>
        <taxon>Bacteria</taxon>
        <taxon>Pseudomonadati</taxon>
        <taxon>Bacteroidota</taxon>
        <taxon>Cytophagia</taxon>
        <taxon>Cytophagales</taxon>
        <taxon>Spirosomataceae</taxon>
        <taxon>Dyadobacter</taxon>
    </lineage>
</organism>
<feature type="binding site" evidence="3">
    <location>
        <begin position="133"/>
        <end position="137"/>
    </location>
    <ligand>
        <name>substrate</name>
    </ligand>
</feature>
<evidence type="ECO:0000313" key="7">
    <source>
        <dbReference type="Proteomes" id="UP000199532"/>
    </source>
</evidence>
<dbReference type="InterPro" id="IPR023198">
    <property type="entry name" value="PGP-like_dom2"/>
</dbReference>
<feature type="binding site" evidence="4">
    <location>
        <position position="28"/>
    </location>
    <ligand>
        <name>Mg(2+)</name>
        <dbReference type="ChEBI" id="CHEBI:18420"/>
    </ligand>
</feature>
<protein>
    <submittedName>
        <fullName evidence="6">Beta-phosphoglucomutase</fullName>
    </submittedName>
</protein>
<dbReference type="NCBIfam" id="TIGR01990">
    <property type="entry name" value="bPGM"/>
    <property type="match status" value="1"/>
</dbReference>
<feature type="site" description="Important for catalytic activity and assists the phosphoryl transfer reaction to Asp8 by balancing charge and orienting the reacting groups" evidence="5">
    <location>
        <position position="133"/>
    </location>
</feature>
<dbReference type="SFLD" id="SFLDS00003">
    <property type="entry name" value="Haloacid_Dehalogenase"/>
    <property type="match status" value="1"/>
</dbReference>
<dbReference type="InterPro" id="IPR010972">
    <property type="entry name" value="Beta-PGM"/>
</dbReference>
<feature type="binding site" evidence="4">
    <location>
        <position position="188"/>
    </location>
    <ligand>
        <name>Mg(2+)</name>
        <dbReference type="ChEBI" id="CHEBI:18420"/>
    </ligand>
</feature>
<dbReference type="STRING" id="408657.SAMN04487995_1297"/>
<sequence length="236" mass="25878">MSENALFTILQDIKLKNDMPTVQACLFDLDGVIVDTAKYHYLAWRQLANQLGFDLTLEQNELLKGISRMESLEIILKIGGVKLDEEEKLKLAAEKNVRYLELCKQITPDDALPGVRDFLDELRKDKIKVGLGSASKNAKTILTNLRMLDYFDTLVDGNRVTKGKPDPQVFLMGAGDLGVSPDRCIVFEDAVAGIQSAKAAGMIGIGIGEESVLTEADLVIKGFDGVTVSDLFGKLK</sequence>
<accession>A0A1H6RTL8</accession>
<dbReference type="GO" id="GO:0000287">
    <property type="term" value="F:magnesium ion binding"/>
    <property type="evidence" value="ECO:0007669"/>
    <property type="project" value="InterPro"/>
</dbReference>
<dbReference type="GO" id="GO:0005975">
    <property type="term" value="P:carbohydrate metabolic process"/>
    <property type="evidence" value="ECO:0007669"/>
    <property type="project" value="InterPro"/>
</dbReference>
<proteinExistence type="inferred from homology"/>
<feature type="active site" description="Nucleophile" evidence="2">
    <location>
        <position position="28"/>
    </location>
</feature>
<dbReference type="Gene3D" id="1.10.150.240">
    <property type="entry name" value="Putative phosphatase, domain 2"/>
    <property type="match status" value="1"/>
</dbReference>
<feature type="binding site" evidence="3">
    <location>
        <begin position="28"/>
        <end position="30"/>
    </location>
    <ligand>
        <name>substrate</name>
    </ligand>
</feature>
<gene>
    <name evidence="6" type="ORF">SAMN04487995_1297</name>
</gene>
<dbReference type="PANTHER" id="PTHR43481">
    <property type="entry name" value="FRUCTOSE-1-PHOSPHATE PHOSPHATASE"/>
    <property type="match status" value="1"/>
</dbReference>
<dbReference type="CDD" id="cd02598">
    <property type="entry name" value="HAD_BPGM"/>
    <property type="match status" value="1"/>
</dbReference>
<dbReference type="SUPFAM" id="SSF56784">
    <property type="entry name" value="HAD-like"/>
    <property type="match status" value="1"/>
</dbReference>
<dbReference type="InterPro" id="IPR036412">
    <property type="entry name" value="HAD-like_sf"/>
</dbReference>
<feature type="active site" description="Proton donor/acceptor" evidence="2">
    <location>
        <position position="30"/>
    </location>
</feature>
<evidence type="ECO:0000256" key="2">
    <source>
        <dbReference type="PIRSR" id="PIRSR610972-1"/>
    </source>
</evidence>
<comment type="cofactor">
    <cofactor evidence="4">
        <name>Mg(2+)</name>
        <dbReference type="ChEBI" id="CHEBI:18420"/>
    </cofactor>
    <text evidence="4">Binds 2 magnesium ions per subunit.</text>
</comment>
<evidence type="ECO:0000256" key="5">
    <source>
        <dbReference type="PIRSR" id="PIRSR610972-4"/>
    </source>
</evidence>
<dbReference type="SFLD" id="SFLDG01135">
    <property type="entry name" value="C1.5.6:_HAD__Beta-PGM__Phospha"/>
    <property type="match status" value="1"/>
</dbReference>
<dbReference type="AlphaFoldDB" id="A0A1H6RTL8"/>
<feature type="binding site" evidence="3">
    <location>
        <position position="44"/>
    </location>
    <ligand>
        <name>substrate</name>
    </ligand>
</feature>
<feature type="binding site" evidence="3">
    <location>
        <begin position="63"/>
        <end position="68"/>
    </location>
    <ligand>
        <name>substrate</name>
    </ligand>
</feature>
<dbReference type="InterPro" id="IPR010976">
    <property type="entry name" value="B-phosphoglucomutase_hydrolase"/>
</dbReference>
<dbReference type="PRINTS" id="PR00413">
    <property type="entry name" value="HADHALOGNASE"/>
</dbReference>
<dbReference type="InterPro" id="IPR051806">
    <property type="entry name" value="HAD-like_SPP"/>
</dbReference>
<feature type="binding site" evidence="4">
    <location>
        <position position="30"/>
    </location>
    <ligand>
        <name>Mg(2+)</name>
        <dbReference type="ChEBI" id="CHEBI:18420"/>
    </ligand>
</feature>
<comment type="similarity">
    <text evidence="1">Belongs to the HAD-like hydrolase superfamily. CbbY/CbbZ/Gph/YieH family.</text>
</comment>
<feature type="binding site" evidence="3">
    <location>
        <position position="71"/>
    </location>
    <ligand>
        <name>substrate</name>
    </ligand>
</feature>
<feature type="binding site" evidence="4">
    <location>
        <position position="189"/>
    </location>
    <ligand>
        <name>Mg(2+)</name>
        <dbReference type="ChEBI" id="CHEBI:18420"/>
    </ligand>
</feature>
<keyword evidence="4" id="KW-0479">Metal-binding</keyword>
<dbReference type="InterPro" id="IPR023214">
    <property type="entry name" value="HAD_sf"/>
</dbReference>
<dbReference type="NCBIfam" id="TIGR01509">
    <property type="entry name" value="HAD-SF-IA-v3"/>
    <property type="match status" value="1"/>
</dbReference>
<dbReference type="SFLD" id="SFLDG01129">
    <property type="entry name" value="C1.5:_HAD__Beta-PGM__Phosphata"/>
    <property type="match status" value="1"/>
</dbReference>
<keyword evidence="4" id="KW-0460">Magnesium</keyword>
<feature type="site" description="Important for catalytic activity and assists the phosphoryl transfer reaction to Asp8 by balancing charge and orienting the reacting groups" evidence="5">
    <location>
        <position position="164"/>
    </location>
</feature>
<evidence type="ECO:0000256" key="1">
    <source>
        <dbReference type="ARBA" id="ARBA00006171"/>
    </source>
</evidence>
<dbReference type="NCBIfam" id="TIGR02009">
    <property type="entry name" value="PGMB-YQAB-SF"/>
    <property type="match status" value="1"/>
</dbReference>
<reference evidence="6 7" key="1">
    <citation type="submission" date="2016-10" db="EMBL/GenBank/DDBJ databases">
        <authorList>
            <person name="de Groot N.N."/>
        </authorList>
    </citation>
    <scope>NUCLEOTIDE SEQUENCE [LARGE SCALE GENOMIC DNA]</scope>
    <source>
        <strain evidence="6 7">DSM 19938</strain>
    </source>
</reference>
<dbReference type="GO" id="GO:0050308">
    <property type="term" value="F:sugar-phosphatase activity"/>
    <property type="evidence" value="ECO:0007669"/>
    <property type="project" value="TreeGrafter"/>
</dbReference>
<dbReference type="Gene3D" id="3.40.50.1000">
    <property type="entry name" value="HAD superfamily/HAD-like"/>
    <property type="match status" value="1"/>
</dbReference>
<evidence type="ECO:0000313" key="6">
    <source>
        <dbReference type="EMBL" id="SEI54875.1"/>
    </source>
</evidence>
<feature type="binding site" evidence="3">
    <location>
        <position position="95"/>
    </location>
    <ligand>
        <name>substrate</name>
    </ligand>
</feature>
<dbReference type="GO" id="GO:0008801">
    <property type="term" value="F:beta-phosphoglucomutase activity"/>
    <property type="evidence" value="ECO:0007669"/>
    <property type="project" value="InterPro"/>
</dbReference>
<dbReference type="PANTHER" id="PTHR43481:SF4">
    <property type="entry name" value="GLYCEROL-1-PHOSPHATE PHOSPHOHYDROLASE 1-RELATED"/>
    <property type="match status" value="1"/>
</dbReference>